<keyword evidence="3" id="KW-1185">Reference proteome</keyword>
<keyword evidence="2" id="KW-0808">Transferase</keyword>
<dbReference type="GO" id="GO:0016747">
    <property type="term" value="F:acyltransferase activity, transferring groups other than amino-acyl groups"/>
    <property type="evidence" value="ECO:0007669"/>
    <property type="project" value="InterPro"/>
</dbReference>
<dbReference type="SUPFAM" id="SSF55729">
    <property type="entry name" value="Acyl-CoA N-acyltransferases (Nat)"/>
    <property type="match status" value="1"/>
</dbReference>
<reference evidence="2 3" key="1">
    <citation type="submission" date="2018-07" db="EMBL/GenBank/DDBJ databases">
        <title>Pseudomonas laoshanensis sp. nov., isolated from soil.</title>
        <authorList>
            <person name="Sun J."/>
            <person name="Yu L."/>
            <person name="Wang M."/>
            <person name="Zhang C."/>
        </authorList>
    </citation>
    <scope>NUCLEOTIDE SEQUENCE [LARGE SCALE GENOMIC DNA]</scope>
    <source>
        <strain evidence="2 3">Y22</strain>
    </source>
</reference>
<dbReference type="PANTHER" id="PTHR43610:SF1">
    <property type="entry name" value="N-ACETYLTRANSFERASE DOMAIN-CONTAINING PROTEIN"/>
    <property type="match status" value="1"/>
</dbReference>
<dbReference type="Pfam" id="PF13302">
    <property type="entry name" value="Acetyltransf_3"/>
    <property type="match status" value="1"/>
</dbReference>
<name>A0A7V7GN83_9GAMM</name>
<feature type="domain" description="N-acetyltransferase" evidence="1">
    <location>
        <begin position="18"/>
        <end position="156"/>
    </location>
</feature>
<proteinExistence type="predicted"/>
<evidence type="ECO:0000313" key="2">
    <source>
        <dbReference type="EMBL" id="KAA0690486.1"/>
    </source>
</evidence>
<dbReference type="RefSeq" id="WP_149334454.1">
    <property type="nucleotide sequence ID" value="NZ_QOVF01000010.1"/>
</dbReference>
<dbReference type="Gene3D" id="3.40.630.30">
    <property type="match status" value="1"/>
</dbReference>
<evidence type="ECO:0000259" key="1">
    <source>
        <dbReference type="Pfam" id="PF13302"/>
    </source>
</evidence>
<dbReference type="EMBL" id="QOVF01000010">
    <property type="protein sequence ID" value="KAA0690486.1"/>
    <property type="molecule type" value="Genomic_DNA"/>
</dbReference>
<gene>
    <name evidence="2" type="ORF">DT594_18015</name>
</gene>
<dbReference type="Proteomes" id="UP000463138">
    <property type="component" value="Unassembled WGS sequence"/>
</dbReference>
<dbReference type="AlphaFoldDB" id="A0A7V7GN83"/>
<organism evidence="2 3">
    <name type="scientific">Halopseudomonas laoshanensis</name>
    <dbReference type="NCBI Taxonomy" id="2268758"/>
    <lineage>
        <taxon>Bacteria</taxon>
        <taxon>Pseudomonadati</taxon>
        <taxon>Pseudomonadota</taxon>
        <taxon>Gammaproteobacteria</taxon>
        <taxon>Pseudomonadales</taxon>
        <taxon>Pseudomonadaceae</taxon>
        <taxon>Halopseudomonas</taxon>
    </lineage>
</organism>
<dbReference type="OrthoDB" id="5295305at2"/>
<sequence length="199" mass="22269">MANAKWFTDIELGAGSVSLRPMVASDAAALVDAAADGQLWELWYTQVPSADTVEQYVAFALAEKAAGRALPFVVLDANSGEVIGSTRYCNAEPEHRRLEIGYTWYASRYQRTPVNSQCKLLLLEHAFEVLGAVAVEFRTHWHNQRSRQAIARLGAKQDGVLRNHRIEADGARRDTVVFSILDSEWPAVAKALRFRLQRR</sequence>
<dbReference type="PANTHER" id="PTHR43610">
    <property type="entry name" value="BLL6696 PROTEIN"/>
    <property type="match status" value="1"/>
</dbReference>
<accession>A0A7V7GN83</accession>
<evidence type="ECO:0000313" key="3">
    <source>
        <dbReference type="Proteomes" id="UP000463138"/>
    </source>
</evidence>
<protein>
    <submittedName>
        <fullName evidence="2">N-acetyltransferase</fullName>
    </submittedName>
</protein>
<dbReference type="InterPro" id="IPR016181">
    <property type="entry name" value="Acyl_CoA_acyltransferase"/>
</dbReference>
<comment type="caution">
    <text evidence="2">The sequence shown here is derived from an EMBL/GenBank/DDBJ whole genome shotgun (WGS) entry which is preliminary data.</text>
</comment>
<dbReference type="InterPro" id="IPR000182">
    <property type="entry name" value="GNAT_dom"/>
</dbReference>